<evidence type="ECO:0000259" key="1">
    <source>
        <dbReference type="Pfam" id="PF06547"/>
    </source>
</evidence>
<name>A0AAW2D7H4_9ROSI</name>
<accession>A0AAW2D7H4</accession>
<organism evidence="2 3">
    <name type="scientific">Lithocarpus litseifolius</name>
    <dbReference type="NCBI Taxonomy" id="425828"/>
    <lineage>
        <taxon>Eukaryota</taxon>
        <taxon>Viridiplantae</taxon>
        <taxon>Streptophyta</taxon>
        <taxon>Embryophyta</taxon>
        <taxon>Tracheophyta</taxon>
        <taxon>Spermatophyta</taxon>
        <taxon>Magnoliopsida</taxon>
        <taxon>eudicotyledons</taxon>
        <taxon>Gunneridae</taxon>
        <taxon>Pentapetalae</taxon>
        <taxon>rosids</taxon>
        <taxon>fabids</taxon>
        <taxon>Fagales</taxon>
        <taxon>Fagaceae</taxon>
        <taxon>Lithocarpus</taxon>
    </lineage>
</organism>
<dbReference type="Pfam" id="PF06547">
    <property type="entry name" value="DUF1117"/>
    <property type="match status" value="1"/>
</dbReference>
<feature type="domain" description="DUF1117" evidence="1">
    <location>
        <begin position="2"/>
        <end position="74"/>
    </location>
</feature>
<keyword evidence="3" id="KW-1185">Reference proteome</keyword>
<sequence>MVGRFSGPRGRTGERELSVVYTKLDGGFNNGAAVRRVAWSMRASGGGGGGGRECGGFGRTVRNLLSCFWGSNSDGYKVLGLCTDADADVDAVVLLMGLWLLLMVCGQWSMDDGSRFVDFTDGQIAQYYEMQKGK</sequence>
<dbReference type="InterPro" id="IPR010543">
    <property type="entry name" value="DUF1117"/>
</dbReference>
<evidence type="ECO:0000313" key="2">
    <source>
        <dbReference type="EMBL" id="KAL0005762.1"/>
    </source>
</evidence>
<evidence type="ECO:0000313" key="3">
    <source>
        <dbReference type="Proteomes" id="UP001459277"/>
    </source>
</evidence>
<proteinExistence type="predicted"/>
<gene>
    <name evidence="2" type="ORF">SO802_013323</name>
</gene>
<comment type="caution">
    <text evidence="2">The sequence shown here is derived from an EMBL/GenBank/DDBJ whole genome shotgun (WGS) entry which is preliminary data.</text>
</comment>
<dbReference type="AlphaFoldDB" id="A0AAW2D7H4"/>
<dbReference type="EMBL" id="JAZDWU010000004">
    <property type="protein sequence ID" value="KAL0005762.1"/>
    <property type="molecule type" value="Genomic_DNA"/>
</dbReference>
<dbReference type="Proteomes" id="UP001459277">
    <property type="component" value="Unassembled WGS sequence"/>
</dbReference>
<reference evidence="2 3" key="1">
    <citation type="submission" date="2024-01" db="EMBL/GenBank/DDBJ databases">
        <title>A telomere-to-telomere, gap-free genome of sweet tea (Lithocarpus litseifolius).</title>
        <authorList>
            <person name="Zhou J."/>
        </authorList>
    </citation>
    <scope>NUCLEOTIDE SEQUENCE [LARGE SCALE GENOMIC DNA]</scope>
    <source>
        <strain evidence="2">Zhou-2022a</strain>
        <tissue evidence="2">Leaf</tissue>
    </source>
</reference>
<protein>
    <recommendedName>
        <fullName evidence="1">DUF1117 domain-containing protein</fullName>
    </recommendedName>
</protein>